<comment type="caution">
    <text evidence="3">The sequence shown here is derived from an EMBL/GenBank/DDBJ whole genome shotgun (WGS) entry which is preliminary data.</text>
</comment>
<dbReference type="OrthoDB" id="3167181at2759"/>
<evidence type="ECO:0000256" key="2">
    <source>
        <dbReference type="SAM" id="SignalP"/>
    </source>
</evidence>
<name>A0A1J8PLF6_9AGAM</name>
<reference evidence="3 4" key="1">
    <citation type="submission" date="2016-03" db="EMBL/GenBank/DDBJ databases">
        <title>Comparative genomics of the ectomycorrhizal sister species Rhizopogon vinicolor and Rhizopogon vesiculosus (Basidiomycota: Boletales) reveals a divergence of the mating type B locus.</title>
        <authorList>
            <person name="Mujic A.B."/>
            <person name="Kuo A."/>
            <person name="Tritt A."/>
            <person name="Lipzen A."/>
            <person name="Chen C."/>
            <person name="Johnson J."/>
            <person name="Sharma A."/>
            <person name="Barry K."/>
            <person name="Grigoriev I.V."/>
            <person name="Spatafora J.W."/>
        </authorList>
    </citation>
    <scope>NUCLEOTIDE SEQUENCE [LARGE SCALE GENOMIC DNA]</scope>
    <source>
        <strain evidence="3 4">AM-OR11-056</strain>
    </source>
</reference>
<feature type="region of interest" description="Disordered" evidence="1">
    <location>
        <begin position="52"/>
        <end position="75"/>
    </location>
</feature>
<keyword evidence="2" id="KW-0732">Signal</keyword>
<dbReference type="STRING" id="180088.A0A1J8PLF6"/>
<evidence type="ECO:0000313" key="3">
    <source>
        <dbReference type="EMBL" id="OJA08643.1"/>
    </source>
</evidence>
<feature type="chain" id="PRO_5009649433" evidence="2">
    <location>
        <begin position="23"/>
        <end position="75"/>
    </location>
</feature>
<evidence type="ECO:0000313" key="4">
    <source>
        <dbReference type="Proteomes" id="UP000183567"/>
    </source>
</evidence>
<feature type="signal peptide" evidence="2">
    <location>
        <begin position="1"/>
        <end position="22"/>
    </location>
</feature>
<dbReference type="AlphaFoldDB" id="A0A1J8PLF6"/>
<gene>
    <name evidence="3" type="ORF">AZE42_05282</name>
</gene>
<protein>
    <submittedName>
        <fullName evidence="3">Uncharacterized protein</fullName>
    </submittedName>
</protein>
<feature type="compositionally biased region" description="Pro residues" evidence="1">
    <location>
        <begin position="62"/>
        <end position="75"/>
    </location>
</feature>
<dbReference type="Proteomes" id="UP000183567">
    <property type="component" value="Unassembled WGS sequence"/>
</dbReference>
<organism evidence="3 4">
    <name type="scientific">Rhizopogon vesiculosus</name>
    <dbReference type="NCBI Taxonomy" id="180088"/>
    <lineage>
        <taxon>Eukaryota</taxon>
        <taxon>Fungi</taxon>
        <taxon>Dikarya</taxon>
        <taxon>Basidiomycota</taxon>
        <taxon>Agaricomycotina</taxon>
        <taxon>Agaricomycetes</taxon>
        <taxon>Agaricomycetidae</taxon>
        <taxon>Boletales</taxon>
        <taxon>Suillineae</taxon>
        <taxon>Rhizopogonaceae</taxon>
        <taxon>Rhizopogon</taxon>
    </lineage>
</organism>
<sequence length="75" mass="7951">MRIVVLSFAIALFLSLSSTVEALTNAQRLAVGLPVLRPGKFGRALPGYRWTPTVAGDKASPSPSPSPRPSPRPPK</sequence>
<proteinExistence type="predicted"/>
<keyword evidence="4" id="KW-1185">Reference proteome</keyword>
<accession>A0A1J8PLF6</accession>
<evidence type="ECO:0000256" key="1">
    <source>
        <dbReference type="SAM" id="MobiDB-lite"/>
    </source>
</evidence>
<dbReference type="EMBL" id="LVVM01006241">
    <property type="protein sequence ID" value="OJA08643.1"/>
    <property type="molecule type" value="Genomic_DNA"/>
</dbReference>